<dbReference type="Gene3D" id="3.30.2130.10">
    <property type="entry name" value="VC0802-like"/>
    <property type="match status" value="1"/>
</dbReference>
<evidence type="ECO:0000256" key="1">
    <source>
        <dbReference type="SAM" id="MobiDB-lite"/>
    </source>
</evidence>
<dbReference type="RefSeq" id="WP_184191806.1">
    <property type="nucleotide sequence ID" value="NZ_JACHGW010000001.1"/>
</dbReference>
<keyword evidence="3" id="KW-0808">Transferase</keyword>
<keyword evidence="4" id="KW-1185">Reference proteome</keyword>
<comment type="caution">
    <text evidence="3">The sequence shown here is derived from an EMBL/GenBank/DDBJ whole genome shotgun (WGS) entry which is preliminary data.</text>
</comment>
<protein>
    <submittedName>
        <fullName evidence="3">Aspartate kinase</fullName>
        <ecNumber evidence="3">2.7.2.4</ecNumber>
    </submittedName>
</protein>
<proteinExistence type="predicted"/>
<sequence>MSDLLTASNTSSAASPTPRSSTFEREPGVTAIRVEHQMALVSVRFLDNIPAQRLTLLQTLAQARVPVNQVKLLPEGLCFVISENHASACKNLLRDQKGEVSVLGNMALISTIAGAMRDLSGVIARICEALLSASIPNRQVGDAYDAVLCLVPAVDAPRALAALKEQFQLSDEALV</sequence>
<feature type="compositionally biased region" description="Low complexity" evidence="1">
    <location>
        <begin position="1"/>
        <end position="21"/>
    </location>
</feature>
<dbReference type="InterPro" id="IPR045865">
    <property type="entry name" value="ACT-like_dom_sf"/>
</dbReference>
<reference evidence="3 4" key="1">
    <citation type="submission" date="2020-08" db="EMBL/GenBank/DDBJ databases">
        <title>Genomic Encyclopedia of Type Strains, Phase IV (KMG-IV): sequencing the most valuable type-strain genomes for metagenomic binning, comparative biology and taxonomic classification.</title>
        <authorList>
            <person name="Goeker M."/>
        </authorList>
    </citation>
    <scope>NUCLEOTIDE SEQUENCE [LARGE SCALE GENOMIC DNA]</scope>
    <source>
        <strain evidence="3 4">DSM 23562</strain>
    </source>
</reference>
<name>A0A7W9SKJ7_ARMRO</name>
<accession>A0A7W9SKJ7</accession>
<dbReference type="InterPro" id="IPR027795">
    <property type="entry name" value="CASTOR_ACT_dom"/>
</dbReference>
<dbReference type="GO" id="GO:0004072">
    <property type="term" value="F:aspartate kinase activity"/>
    <property type="evidence" value="ECO:0007669"/>
    <property type="project" value="UniProtKB-EC"/>
</dbReference>
<feature type="domain" description="CASTOR ACT" evidence="2">
    <location>
        <begin position="111"/>
        <end position="165"/>
    </location>
</feature>
<dbReference type="Pfam" id="PF13840">
    <property type="entry name" value="ACT_7"/>
    <property type="match status" value="1"/>
</dbReference>
<dbReference type="Proteomes" id="UP000520814">
    <property type="component" value="Unassembled WGS sequence"/>
</dbReference>
<evidence type="ECO:0000313" key="3">
    <source>
        <dbReference type="EMBL" id="MBB6048321.1"/>
    </source>
</evidence>
<organism evidence="3 4">
    <name type="scientific">Armatimonas rosea</name>
    <dbReference type="NCBI Taxonomy" id="685828"/>
    <lineage>
        <taxon>Bacteria</taxon>
        <taxon>Bacillati</taxon>
        <taxon>Armatimonadota</taxon>
        <taxon>Armatimonadia</taxon>
        <taxon>Armatimonadales</taxon>
        <taxon>Armatimonadaceae</taxon>
        <taxon>Armatimonas</taxon>
    </lineage>
</organism>
<keyword evidence="3" id="KW-0418">Kinase</keyword>
<feature type="region of interest" description="Disordered" evidence="1">
    <location>
        <begin position="1"/>
        <end position="24"/>
    </location>
</feature>
<gene>
    <name evidence="3" type="ORF">HNQ39_000083</name>
</gene>
<evidence type="ECO:0000259" key="2">
    <source>
        <dbReference type="Pfam" id="PF13840"/>
    </source>
</evidence>
<dbReference type="EMBL" id="JACHGW010000001">
    <property type="protein sequence ID" value="MBB6048321.1"/>
    <property type="molecule type" value="Genomic_DNA"/>
</dbReference>
<evidence type="ECO:0000313" key="4">
    <source>
        <dbReference type="Proteomes" id="UP000520814"/>
    </source>
</evidence>
<dbReference type="SUPFAM" id="SSF55021">
    <property type="entry name" value="ACT-like"/>
    <property type="match status" value="2"/>
</dbReference>
<dbReference type="AlphaFoldDB" id="A0A7W9SKJ7"/>
<dbReference type="EC" id="2.7.2.4" evidence="3"/>